<feature type="chain" id="PRO_5015498745" evidence="1">
    <location>
        <begin position="20"/>
        <end position="211"/>
    </location>
</feature>
<dbReference type="Gene3D" id="2.40.50.870">
    <property type="entry name" value="Protein of unknown function (DUF3299)"/>
    <property type="match status" value="1"/>
</dbReference>
<name>A0A2T3P7I5_9GAMM</name>
<dbReference type="PROSITE" id="PS51257">
    <property type="entry name" value="PROKAR_LIPOPROTEIN"/>
    <property type="match status" value="1"/>
</dbReference>
<dbReference type="InterPro" id="IPR021727">
    <property type="entry name" value="DUF3299"/>
</dbReference>
<dbReference type="Pfam" id="PF11736">
    <property type="entry name" value="DUF3299"/>
    <property type="match status" value="1"/>
</dbReference>
<feature type="signal peptide" evidence="1">
    <location>
        <begin position="1"/>
        <end position="19"/>
    </location>
</feature>
<dbReference type="AlphaFoldDB" id="A0A2T3P7I5"/>
<evidence type="ECO:0000313" key="2">
    <source>
        <dbReference type="EMBL" id="PSW24586.1"/>
    </source>
</evidence>
<organism evidence="2 3">
    <name type="scientific">Photobacterium swingsii</name>
    <dbReference type="NCBI Taxonomy" id="680026"/>
    <lineage>
        <taxon>Bacteria</taxon>
        <taxon>Pseudomonadati</taxon>
        <taxon>Pseudomonadota</taxon>
        <taxon>Gammaproteobacteria</taxon>
        <taxon>Vibrionales</taxon>
        <taxon>Vibrionaceae</taxon>
        <taxon>Photobacterium</taxon>
    </lineage>
</organism>
<sequence>MLKRLIPFLFFFISLGCFANDPITLDWQTLRPEVGPNPVILPELSDENRRQIQQIFTLMKSDDPQALDRITLIKKQLNAKGVDADELLELRRLYIQAQKKVAETITTAFDGKHVRIPGFLVPIEFSDAMVVTDFLLVPVAGACIHMPPPPANQIVRISFPEGYKMKNVQYPVWVEGVIASSVESEDVYIVDGTSNITMGYSLNASKVVDYQ</sequence>
<proteinExistence type="predicted"/>
<gene>
    <name evidence="2" type="ORF">C9I94_11185</name>
</gene>
<keyword evidence="1" id="KW-0732">Signal</keyword>
<dbReference type="STRING" id="680026.AB733_21365"/>
<keyword evidence="3" id="KW-1185">Reference proteome</keyword>
<protein>
    <submittedName>
        <fullName evidence="2">DUF3299 domain-containing protein</fullName>
    </submittedName>
</protein>
<dbReference type="OrthoDB" id="9784998at2"/>
<dbReference type="Proteomes" id="UP000240481">
    <property type="component" value="Unassembled WGS sequence"/>
</dbReference>
<reference evidence="2 3" key="1">
    <citation type="submission" date="2018-01" db="EMBL/GenBank/DDBJ databases">
        <title>Whole genome sequencing of Histamine producing bacteria.</title>
        <authorList>
            <person name="Butler K."/>
        </authorList>
    </citation>
    <scope>NUCLEOTIDE SEQUENCE [LARGE SCALE GENOMIC DNA]</scope>
    <source>
        <strain evidence="2 3">DSM 24669</strain>
    </source>
</reference>
<comment type="caution">
    <text evidence="2">The sequence shown here is derived from an EMBL/GenBank/DDBJ whole genome shotgun (WGS) entry which is preliminary data.</text>
</comment>
<dbReference type="RefSeq" id="WP_048900609.1">
    <property type="nucleotide sequence ID" value="NZ_AP024853.1"/>
</dbReference>
<evidence type="ECO:0000313" key="3">
    <source>
        <dbReference type="Proteomes" id="UP000240481"/>
    </source>
</evidence>
<evidence type="ECO:0000256" key="1">
    <source>
        <dbReference type="SAM" id="SignalP"/>
    </source>
</evidence>
<accession>A0A2T3P7I5</accession>
<dbReference type="EMBL" id="PYLZ01000005">
    <property type="protein sequence ID" value="PSW24586.1"/>
    <property type="molecule type" value="Genomic_DNA"/>
</dbReference>